<dbReference type="Proteomes" id="UP001222603">
    <property type="component" value="Unassembled WGS sequence"/>
</dbReference>
<dbReference type="InterPro" id="IPR043133">
    <property type="entry name" value="GTP-CH-I_C/QueF"/>
</dbReference>
<dbReference type="RefSeq" id="WP_272202126.1">
    <property type="nucleotide sequence ID" value="NZ_JAQNSI010000543.1"/>
</dbReference>
<sequence>TAVKAEMDIPSKLLEHVCGRIINRLFRDFPQIEEITLKLAKRNPPMGADIEAAGVEICQRRGE</sequence>
<feature type="non-terminal residue" evidence="2">
    <location>
        <position position="1"/>
    </location>
</feature>
<feature type="domain" description="Dihydroneopterin aldolase/epimerase" evidence="1">
    <location>
        <begin position="2"/>
        <end position="57"/>
    </location>
</feature>
<dbReference type="Gene3D" id="3.30.1130.10">
    <property type="match status" value="1"/>
</dbReference>
<dbReference type="AlphaFoldDB" id="A0AAW6H9B5"/>
<evidence type="ECO:0000313" key="2">
    <source>
        <dbReference type="EMBL" id="MDC1902794.1"/>
    </source>
</evidence>
<protein>
    <submittedName>
        <fullName evidence="2">Dihydroneopterin aldolase</fullName>
    </submittedName>
</protein>
<accession>A0AAW6H9B5</accession>
<evidence type="ECO:0000259" key="1">
    <source>
        <dbReference type="Pfam" id="PF02152"/>
    </source>
</evidence>
<name>A0AAW6H9B5_BACUN</name>
<dbReference type="SUPFAM" id="SSF55620">
    <property type="entry name" value="Tetrahydrobiopterin biosynthesis enzymes-like"/>
    <property type="match status" value="1"/>
</dbReference>
<gene>
    <name evidence="2" type="ORF">POZ10_19465</name>
</gene>
<reference evidence="2" key="1">
    <citation type="submission" date="2022-10" db="EMBL/GenBank/DDBJ databases">
        <title>Human gut microbiome strain richness.</title>
        <authorList>
            <person name="Chen-Liaw A."/>
        </authorList>
    </citation>
    <scope>NUCLEOTIDE SEQUENCE</scope>
    <source>
        <strain evidence="2">1001713st1_F9_1001713B170221_170320</strain>
    </source>
</reference>
<dbReference type="EMBL" id="JAQNSI010000543">
    <property type="protein sequence ID" value="MDC1902794.1"/>
    <property type="molecule type" value="Genomic_DNA"/>
</dbReference>
<evidence type="ECO:0000313" key="3">
    <source>
        <dbReference type="Proteomes" id="UP001222603"/>
    </source>
</evidence>
<dbReference type="Pfam" id="PF02152">
    <property type="entry name" value="FolB"/>
    <property type="match status" value="1"/>
</dbReference>
<organism evidence="2 3">
    <name type="scientific">Bacteroides uniformis</name>
    <dbReference type="NCBI Taxonomy" id="820"/>
    <lineage>
        <taxon>Bacteria</taxon>
        <taxon>Pseudomonadati</taxon>
        <taxon>Bacteroidota</taxon>
        <taxon>Bacteroidia</taxon>
        <taxon>Bacteroidales</taxon>
        <taxon>Bacteroidaceae</taxon>
        <taxon>Bacteroides</taxon>
    </lineage>
</organism>
<dbReference type="GO" id="GO:0006760">
    <property type="term" value="P:folic acid-containing compound metabolic process"/>
    <property type="evidence" value="ECO:0007669"/>
    <property type="project" value="InterPro"/>
</dbReference>
<dbReference type="GO" id="GO:0004150">
    <property type="term" value="F:dihydroneopterin aldolase activity"/>
    <property type="evidence" value="ECO:0007669"/>
    <property type="project" value="InterPro"/>
</dbReference>
<proteinExistence type="predicted"/>
<comment type="caution">
    <text evidence="2">The sequence shown here is derived from an EMBL/GenBank/DDBJ whole genome shotgun (WGS) entry which is preliminary data.</text>
</comment>
<dbReference type="InterPro" id="IPR006157">
    <property type="entry name" value="FolB_dom"/>
</dbReference>